<gene>
    <name evidence="4" type="primary">plnI</name>
    <name evidence="4" type="ORF">LHEJCM1062_17780</name>
</gene>
<keyword evidence="4" id="KW-0645">Protease</keyword>
<feature type="transmembrane region" description="Helical" evidence="2">
    <location>
        <begin position="35"/>
        <end position="53"/>
    </location>
</feature>
<dbReference type="Pfam" id="PF02517">
    <property type="entry name" value="Rce1-like"/>
    <property type="match status" value="1"/>
</dbReference>
<dbReference type="GO" id="GO:0006508">
    <property type="term" value="P:proteolysis"/>
    <property type="evidence" value="ECO:0007669"/>
    <property type="project" value="UniProtKB-KW"/>
</dbReference>
<comment type="similarity">
    <text evidence="1">Belongs to the UPF0177 family.</text>
</comment>
<dbReference type="GO" id="GO:0004175">
    <property type="term" value="F:endopeptidase activity"/>
    <property type="evidence" value="ECO:0007669"/>
    <property type="project" value="UniProtKB-ARBA"/>
</dbReference>
<keyword evidence="2" id="KW-0472">Membrane</keyword>
<evidence type="ECO:0000313" key="4">
    <source>
        <dbReference type="EMBL" id="GFP13906.1"/>
    </source>
</evidence>
<comment type="caution">
    <text evidence="4">The sequence shown here is derived from an EMBL/GenBank/DDBJ whole genome shotgun (WGS) entry which is preliminary data.</text>
</comment>
<protein>
    <submittedName>
        <fullName evidence="4">CAAX protease family protein</fullName>
    </submittedName>
</protein>
<dbReference type="Proteomes" id="UP000630086">
    <property type="component" value="Unassembled WGS sequence"/>
</dbReference>
<accession>A0AAV4E6J8</accession>
<feature type="transmembrane region" description="Helical" evidence="2">
    <location>
        <begin position="105"/>
        <end position="124"/>
    </location>
</feature>
<feature type="transmembrane region" description="Helical" evidence="2">
    <location>
        <begin position="223"/>
        <end position="240"/>
    </location>
</feature>
<feature type="transmembrane region" description="Helical" evidence="2">
    <location>
        <begin position="136"/>
        <end position="159"/>
    </location>
</feature>
<keyword evidence="2" id="KW-0812">Transmembrane</keyword>
<evidence type="ECO:0000256" key="1">
    <source>
        <dbReference type="ARBA" id="ARBA00009067"/>
    </source>
</evidence>
<keyword evidence="2" id="KW-1133">Transmembrane helix</keyword>
<dbReference type="GO" id="GO:0080120">
    <property type="term" value="P:CAAX-box protein maturation"/>
    <property type="evidence" value="ECO:0007669"/>
    <property type="project" value="UniProtKB-ARBA"/>
</dbReference>
<sequence>MDLSKGNEVKMMQGKNDLALDEFIEFDNDKIRRQASWKMLVSFVVLAIVYTWRPFVLEIWHVKNAWAKNFLVIILLIVLAVLLLYFCRTTKVLQKRLHFNKAQKIWSGILIVFMLPYLIFLVMQLVDTVRQPINKIFAAFMMAIMAAVVEELLFRGLLFNSMLSFFYRQRYILLIASIISSSLFGLIHLINASHQPLKSTIGQILVTFTMGLLFIYLRLLSNGIIWCIIFHFVIDFKPAILSSNTGTHGAPLLQVFLVLLPIIIVGLICIWLFNRQYLKMNE</sequence>
<evidence type="ECO:0000313" key="5">
    <source>
        <dbReference type="Proteomes" id="UP000630086"/>
    </source>
</evidence>
<organism evidence="4 5">
    <name type="scientific">Lactobacillus helveticus</name>
    <name type="common">Lactobacillus suntoryeus</name>
    <dbReference type="NCBI Taxonomy" id="1587"/>
    <lineage>
        <taxon>Bacteria</taxon>
        <taxon>Bacillati</taxon>
        <taxon>Bacillota</taxon>
        <taxon>Bacilli</taxon>
        <taxon>Lactobacillales</taxon>
        <taxon>Lactobacillaceae</taxon>
        <taxon>Lactobacillus</taxon>
    </lineage>
</organism>
<dbReference type="RefSeq" id="WP_003631137.1">
    <property type="nucleotide sequence ID" value="NZ_AP023028.1"/>
</dbReference>
<keyword evidence="4" id="KW-0378">Hydrolase</keyword>
<evidence type="ECO:0000259" key="3">
    <source>
        <dbReference type="Pfam" id="PF02517"/>
    </source>
</evidence>
<name>A0AAV4E6J8_LACHE</name>
<reference evidence="4" key="1">
    <citation type="submission" date="2020-07" db="EMBL/GenBank/DDBJ databases">
        <title>Draft genome sequence of Lactobacillus helveticus strain JCM 1062.</title>
        <authorList>
            <person name="Endo A."/>
            <person name="Maeno S."/>
            <person name="Kido Y."/>
        </authorList>
    </citation>
    <scope>NUCLEOTIDE SEQUENCE</scope>
    <source>
        <strain evidence="4">JCM 1062</strain>
    </source>
</reference>
<evidence type="ECO:0000256" key="2">
    <source>
        <dbReference type="SAM" id="Phobius"/>
    </source>
</evidence>
<dbReference type="InterPro" id="IPR003675">
    <property type="entry name" value="Rce1/LyrA-like_dom"/>
</dbReference>
<dbReference type="AlphaFoldDB" id="A0AAV4E6J8"/>
<dbReference type="EMBL" id="BLYV01000388">
    <property type="protein sequence ID" value="GFP13906.1"/>
    <property type="molecule type" value="Genomic_DNA"/>
</dbReference>
<feature type="transmembrane region" description="Helical" evidence="2">
    <location>
        <begin position="196"/>
        <end position="216"/>
    </location>
</feature>
<proteinExistence type="inferred from homology"/>
<feature type="domain" description="CAAX prenyl protease 2/Lysostaphin resistance protein A-like" evidence="3">
    <location>
        <begin position="134"/>
        <end position="236"/>
    </location>
</feature>
<feature type="transmembrane region" description="Helical" evidence="2">
    <location>
        <begin position="65"/>
        <end position="85"/>
    </location>
</feature>
<feature type="transmembrane region" description="Helical" evidence="2">
    <location>
        <begin position="252"/>
        <end position="273"/>
    </location>
</feature>
<feature type="transmembrane region" description="Helical" evidence="2">
    <location>
        <begin position="171"/>
        <end position="190"/>
    </location>
</feature>